<feature type="domain" description="Rhodopsin" evidence="7">
    <location>
        <begin position="28"/>
        <end position="268"/>
    </location>
</feature>
<accession>A0A9P4HSD6</accession>
<keyword evidence="4 6" id="KW-0472">Membrane</keyword>
<feature type="transmembrane region" description="Helical" evidence="6">
    <location>
        <begin position="173"/>
        <end position="196"/>
    </location>
</feature>
<feature type="transmembrane region" description="Helical" evidence="6">
    <location>
        <begin position="89"/>
        <end position="113"/>
    </location>
</feature>
<comment type="similarity">
    <text evidence="5">Belongs to the SAT4 family.</text>
</comment>
<dbReference type="GO" id="GO:0016020">
    <property type="term" value="C:membrane"/>
    <property type="evidence" value="ECO:0007669"/>
    <property type="project" value="UniProtKB-SubCell"/>
</dbReference>
<dbReference type="PANTHER" id="PTHR33048:SF47">
    <property type="entry name" value="INTEGRAL MEMBRANE PROTEIN-RELATED"/>
    <property type="match status" value="1"/>
</dbReference>
<feature type="transmembrane region" description="Helical" evidence="6">
    <location>
        <begin position="252"/>
        <end position="272"/>
    </location>
</feature>
<comment type="caution">
    <text evidence="8">The sequence shown here is derived from an EMBL/GenBank/DDBJ whole genome shotgun (WGS) entry which is preliminary data.</text>
</comment>
<evidence type="ECO:0000313" key="8">
    <source>
        <dbReference type="EMBL" id="KAF2085129.1"/>
    </source>
</evidence>
<dbReference type="PANTHER" id="PTHR33048">
    <property type="entry name" value="PTH11-LIKE INTEGRAL MEMBRANE PROTEIN (AFU_ORTHOLOGUE AFUA_5G11245)"/>
    <property type="match status" value="1"/>
</dbReference>
<feature type="transmembrane region" description="Helical" evidence="6">
    <location>
        <begin position="43"/>
        <end position="64"/>
    </location>
</feature>
<dbReference type="Proteomes" id="UP000799776">
    <property type="component" value="Unassembled WGS sequence"/>
</dbReference>
<evidence type="ECO:0000256" key="2">
    <source>
        <dbReference type="ARBA" id="ARBA00022692"/>
    </source>
</evidence>
<protein>
    <recommendedName>
        <fullName evidence="7">Rhodopsin domain-containing protein</fullName>
    </recommendedName>
</protein>
<evidence type="ECO:0000256" key="1">
    <source>
        <dbReference type="ARBA" id="ARBA00004141"/>
    </source>
</evidence>
<gene>
    <name evidence="8" type="ORF">K490DRAFT_68015</name>
</gene>
<dbReference type="EMBL" id="ML978733">
    <property type="protein sequence ID" value="KAF2085129.1"/>
    <property type="molecule type" value="Genomic_DNA"/>
</dbReference>
<dbReference type="Pfam" id="PF20684">
    <property type="entry name" value="Fung_rhodopsin"/>
    <property type="match status" value="1"/>
</dbReference>
<dbReference type="InterPro" id="IPR049326">
    <property type="entry name" value="Rhodopsin_dom_fungi"/>
</dbReference>
<keyword evidence="2 6" id="KW-0812">Transmembrane</keyword>
<feature type="transmembrane region" description="Helical" evidence="6">
    <location>
        <begin position="12"/>
        <end position="31"/>
    </location>
</feature>
<evidence type="ECO:0000256" key="4">
    <source>
        <dbReference type="ARBA" id="ARBA00023136"/>
    </source>
</evidence>
<proteinExistence type="inferred from homology"/>
<dbReference type="InterPro" id="IPR052337">
    <property type="entry name" value="SAT4-like"/>
</dbReference>
<evidence type="ECO:0000256" key="6">
    <source>
        <dbReference type="SAM" id="Phobius"/>
    </source>
</evidence>
<sequence length="399" mass="43645">MLLRHANREVTVGVVAPLEFLAMVSVVLRIFTRLRISKIKLKADDYMVLVAVMTQSSLAITTLIEFRSGIGLHRSTLENEPDKLVVIKIVQYCATWIFVTNIMLVKISILLLYRRIFTISRLRLACNWLLGIIVAYTAVIAFLAIFLCSPVNFYWNQIYEGREGRCLDRRNVLFAFSALDMFTNIAIVLVPMRGLMGLSMARRKRYSLVALFAVSLMPCIAAAIRSSIVRFVDLYDFSYFILDMCLWSVVEMTVGCICANIPTLTPLLLHFFPRLFNEDDPSNQIPVLRRLSSSGASGGGGGPFEGVGGFCCGGGGGMTGEGLGMAAGRFEGGCGGGLGKWGKDIESGCSGSEELEDFGGKVERIGSGVDSLRDVEKGVIAGEEVLVDEMCCEESGERA</sequence>
<keyword evidence="3 6" id="KW-1133">Transmembrane helix</keyword>
<evidence type="ECO:0000313" key="9">
    <source>
        <dbReference type="Proteomes" id="UP000799776"/>
    </source>
</evidence>
<feature type="transmembrane region" description="Helical" evidence="6">
    <location>
        <begin position="208"/>
        <end position="232"/>
    </location>
</feature>
<evidence type="ECO:0000259" key="7">
    <source>
        <dbReference type="Pfam" id="PF20684"/>
    </source>
</evidence>
<dbReference type="OrthoDB" id="444631at2759"/>
<organism evidence="8 9">
    <name type="scientific">Saccharata proteae CBS 121410</name>
    <dbReference type="NCBI Taxonomy" id="1314787"/>
    <lineage>
        <taxon>Eukaryota</taxon>
        <taxon>Fungi</taxon>
        <taxon>Dikarya</taxon>
        <taxon>Ascomycota</taxon>
        <taxon>Pezizomycotina</taxon>
        <taxon>Dothideomycetes</taxon>
        <taxon>Dothideomycetes incertae sedis</taxon>
        <taxon>Botryosphaeriales</taxon>
        <taxon>Saccharataceae</taxon>
        <taxon>Saccharata</taxon>
    </lineage>
</organism>
<evidence type="ECO:0000256" key="5">
    <source>
        <dbReference type="ARBA" id="ARBA00038359"/>
    </source>
</evidence>
<reference evidence="8" key="1">
    <citation type="journal article" date="2020" name="Stud. Mycol.">
        <title>101 Dothideomycetes genomes: a test case for predicting lifestyles and emergence of pathogens.</title>
        <authorList>
            <person name="Haridas S."/>
            <person name="Albert R."/>
            <person name="Binder M."/>
            <person name="Bloem J."/>
            <person name="Labutti K."/>
            <person name="Salamov A."/>
            <person name="Andreopoulos B."/>
            <person name="Baker S."/>
            <person name="Barry K."/>
            <person name="Bills G."/>
            <person name="Bluhm B."/>
            <person name="Cannon C."/>
            <person name="Castanera R."/>
            <person name="Culley D."/>
            <person name="Daum C."/>
            <person name="Ezra D."/>
            <person name="Gonzalez J."/>
            <person name="Henrissat B."/>
            <person name="Kuo A."/>
            <person name="Liang C."/>
            <person name="Lipzen A."/>
            <person name="Lutzoni F."/>
            <person name="Magnuson J."/>
            <person name="Mondo S."/>
            <person name="Nolan M."/>
            <person name="Ohm R."/>
            <person name="Pangilinan J."/>
            <person name="Park H.-J."/>
            <person name="Ramirez L."/>
            <person name="Alfaro M."/>
            <person name="Sun H."/>
            <person name="Tritt A."/>
            <person name="Yoshinaga Y."/>
            <person name="Zwiers L.-H."/>
            <person name="Turgeon B."/>
            <person name="Goodwin S."/>
            <person name="Spatafora J."/>
            <person name="Crous P."/>
            <person name="Grigoriev I."/>
        </authorList>
    </citation>
    <scope>NUCLEOTIDE SEQUENCE</scope>
    <source>
        <strain evidence="8">CBS 121410</strain>
    </source>
</reference>
<evidence type="ECO:0000256" key="3">
    <source>
        <dbReference type="ARBA" id="ARBA00022989"/>
    </source>
</evidence>
<comment type="subcellular location">
    <subcellularLocation>
        <location evidence="1">Membrane</location>
        <topology evidence="1">Multi-pass membrane protein</topology>
    </subcellularLocation>
</comment>
<dbReference type="AlphaFoldDB" id="A0A9P4HSD6"/>
<feature type="transmembrane region" description="Helical" evidence="6">
    <location>
        <begin position="125"/>
        <end position="153"/>
    </location>
</feature>
<name>A0A9P4HSD6_9PEZI</name>
<keyword evidence="9" id="KW-1185">Reference proteome</keyword>